<feature type="region of interest" description="Disordered" evidence="1">
    <location>
        <begin position="1"/>
        <end position="38"/>
    </location>
</feature>
<keyword evidence="3" id="KW-1185">Reference proteome</keyword>
<organism evidence="2 3">
    <name type="scientific">Actinomadura mexicana</name>
    <dbReference type="NCBI Taxonomy" id="134959"/>
    <lineage>
        <taxon>Bacteria</taxon>
        <taxon>Bacillati</taxon>
        <taxon>Actinomycetota</taxon>
        <taxon>Actinomycetes</taxon>
        <taxon>Streptosporangiales</taxon>
        <taxon>Thermomonosporaceae</taxon>
        <taxon>Actinomadura</taxon>
    </lineage>
</organism>
<gene>
    <name evidence="2" type="ORF">SAMN06265355_13113</name>
</gene>
<name>A0A239HGT9_9ACTN</name>
<dbReference type="AlphaFoldDB" id="A0A239HGT9"/>
<feature type="compositionally biased region" description="Low complexity" evidence="1">
    <location>
        <begin position="1"/>
        <end position="18"/>
    </location>
</feature>
<reference evidence="3" key="1">
    <citation type="submission" date="2017-06" db="EMBL/GenBank/DDBJ databases">
        <authorList>
            <person name="Varghese N."/>
            <person name="Submissions S."/>
        </authorList>
    </citation>
    <scope>NUCLEOTIDE SEQUENCE [LARGE SCALE GENOMIC DNA]</scope>
    <source>
        <strain evidence="3">DSM 44485</strain>
    </source>
</reference>
<dbReference type="Proteomes" id="UP000198420">
    <property type="component" value="Unassembled WGS sequence"/>
</dbReference>
<protein>
    <submittedName>
        <fullName evidence="2">Uncharacterized protein</fullName>
    </submittedName>
</protein>
<dbReference type="EMBL" id="FZNP01000031">
    <property type="protein sequence ID" value="SNS80361.1"/>
    <property type="molecule type" value="Genomic_DNA"/>
</dbReference>
<sequence>MSDQRTSSGGTATTSTKGMYGKGLPHGGEDRKGKGKGK</sequence>
<accession>A0A239HGT9</accession>
<evidence type="ECO:0000256" key="1">
    <source>
        <dbReference type="SAM" id="MobiDB-lite"/>
    </source>
</evidence>
<evidence type="ECO:0000313" key="2">
    <source>
        <dbReference type="EMBL" id="SNS80361.1"/>
    </source>
</evidence>
<proteinExistence type="predicted"/>
<evidence type="ECO:0000313" key="3">
    <source>
        <dbReference type="Proteomes" id="UP000198420"/>
    </source>
</evidence>